<evidence type="ECO:0000313" key="1">
    <source>
        <dbReference type="EMBL" id="PYE11164.1"/>
    </source>
</evidence>
<accession>A0A318RRQ0</accession>
<dbReference type="SUPFAM" id="SSF52490">
    <property type="entry name" value="Tubulin nucleotide-binding domain-like"/>
    <property type="match status" value="1"/>
</dbReference>
<protein>
    <submittedName>
        <fullName evidence="1">Tubulin-like protein</fullName>
    </submittedName>
</protein>
<dbReference type="GO" id="GO:0005525">
    <property type="term" value="F:GTP binding"/>
    <property type="evidence" value="ECO:0007669"/>
    <property type="project" value="InterPro"/>
</dbReference>
<reference evidence="1 2" key="1">
    <citation type="submission" date="2018-06" db="EMBL/GenBank/DDBJ databases">
        <title>Genomic Encyclopedia of Type Strains, Phase IV (KMG-IV): sequencing the most valuable type-strain genomes for metagenomic binning, comparative biology and taxonomic classification.</title>
        <authorList>
            <person name="Goeker M."/>
        </authorList>
    </citation>
    <scope>NUCLEOTIDE SEQUENCE [LARGE SCALE GENOMIC DNA]</scope>
    <source>
        <strain evidence="1 2">DSM 45521</strain>
    </source>
</reference>
<dbReference type="AlphaFoldDB" id="A0A318RRQ0"/>
<sequence>MAFSMYHSATGKQSPHCINIVGIGKAGAQLIDAFLRTGEIEDLLEDPRARFTALAVDIGEGDMRQLRQYADSFHSRLEERGIPAERAQIRTVSLDVPTADELAETVNRFPQFLGREFPRFDWNGPAPETFSWLPSTANLPTGEKNYVAQLEVPSADEHIPRSLAKAIYGRAYYDGDRPLYKEIRDFADSIDKTGLPSMVLVAFGIGGGTGSGMVVDLARHLTNGALGRRVPVIGAGFLPCSGDPQYQSGASVYTTLNEIDCMLDERKNDKITAIWGDMYKNPFNGGFLALPQEQSWERLFRYTTIKKGVLPEVRHQQALHVTNKFVDDSFARYVVHDYGREIFRVLRAGGFTGAPHERISFGPRNFTIFNVAKLMHPGVEVLPGEPMSKWRAAISDWIGYMPKWMGLREGFKTEYMEAHTYSARTKWNPTLQRTLEETLGQYLLPGEDGFLRTSDHEFFDELTLYTNIIIPGVAKADLTAFAEAKKLYDAVPTAERIELSSWLLELGIVLSEPSDQFEGVMGQALPGSPGWNTRLTIEEFGNADADLPATAVDYTTEVMTEVVKTVVPTP</sequence>
<comment type="caution">
    <text evidence="1">The sequence shown here is derived from an EMBL/GenBank/DDBJ whole genome shotgun (WGS) entry which is preliminary data.</text>
</comment>
<organism evidence="1 2">
    <name type="scientific">Williamsia limnetica</name>
    <dbReference type="NCBI Taxonomy" id="882452"/>
    <lineage>
        <taxon>Bacteria</taxon>
        <taxon>Bacillati</taxon>
        <taxon>Actinomycetota</taxon>
        <taxon>Actinomycetes</taxon>
        <taxon>Mycobacteriales</taxon>
        <taxon>Nocardiaceae</taxon>
        <taxon>Williamsia</taxon>
    </lineage>
</organism>
<proteinExistence type="predicted"/>
<dbReference type="Proteomes" id="UP000247591">
    <property type="component" value="Unassembled WGS sequence"/>
</dbReference>
<name>A0A318RRQ0_WILLI</name>
<keyword evidence="2" id="KW-1185">Reference proteome</keyword>
<dbReference type="InterPro" id="IPR017975">
    <property type="entry name" value="Tubulin_CS"/>
</dbReference>
<dbReference type="EMBL" id="QJSP01000036">
    <property type="protein sequence ID" value="PYE11164.1"/>
    <property type="molecule type" value="Genomic_DNA"/>
</dbReference>
<evidence type="ECO:0000313" key="2">
    <source>
        <dbReference type="Proteomes" id="UP000247591"/>
    </source>
</evidence>
<dbReference type="InterPro" id="IPR036525">
    <property type="entry name" value="Tubulin/FtsZ_GTPase_sf"/>
</dbReference>
<dbReference type="OrthoDB" id="580983at2"/>
<dbReference type="GO" id="GO:0007017">
    <property type="term" value="P:microtubule-based process"/>
    <property type="evidence" value="ECO:0007669"/>
    <property type="project" value="InterPro"/>
</dbReference>
<dbReference type="PROSITE" id="PS00227">
    <property type="entry name" value="TUBULIN"/>
    <property type="match status" value="1"/>
</dbReference>
<gene>
    <name evidence="1" type="ORF">DFR67_1368</name>
</gene>
<dbReference type="GO" id="GO:0005874">
    <property type="term" value="C:microtubule"/>
    <property type="evidence" value="ECO:0007669"/>
    <property type="project" value="InterPro"/>
</dbReference>
<dbReference type="RefSeq" id="WP_110473067.1">
    <property type="nucleotide sequence ID" value="NZ_QJSP01000036.1"/>
</dbReference>
<dbReference type="Gene3D" id="3.40.50.1440">
    <property type="entry name" value="Tubulin/FtsZ, GTPase domain"/>
    <property type="match status" value="1"/>
</dbReference>